<evidence type="ECO:0000256" key="7">
    <source>
        <dbReference type="SAM" id="MobiDB-lite"/>
    </source>
</evidence>
<dbReference type="eggNOG" id="COG2003">
    <property type="taxonomic scope" value="Bacteria"/>
</dbReference>
<evidence type="ECO:0000256" key="6">
    <source>
        <dbReference type="RuleBase" id="RU003797"/>
    </source>
</evidence>
<dbReference type="InterPro" id="IPR025657">
    <property type="entry name" value="RadC_JAB"/>
</dbReference>
<dbReference type="STRING" id="670307.HYPDE_40728"/>
<feature type="domain" description="MPN" evidence="8">
    <location>
        <begin position="131"/>
        <end position="219"/>
    </location>
</feature>
<dbReference type="GO" id="GO:0008237">
    <property type="term" value="F:metallopeptidase activity"/>
    <property type="evidence" value="ECO:0007669"/>
    <property type="project" value="UniProtKB-KW"/>
</dbReference>
<sequence length="219" mass="24277">MSHSKGSGDDKASAAEQGALFGSAVKTRNVPDDKAGHRQRLRNRFTNGGADAVPDYELLEMILFRAFPRIDTKPIAKRLLARFGSFAEVLSAPPDRLKEVEGIGDRAVQELKLIKTAAERLTKGQIQSRPALSSWSGVLDYLRLAQGFEDREHFRILFLDKKNALIADEVQGRGTVDHTPVYVREVVKRALELSATAIILVHNHPTRPISITLDHVPSH</sequence>
<keyword evidence="10" id="KW-1185">Reference proteome</keyword>
<dbReference type="KEGG" id="hdt:HYPDE_40728"/>
<evidence type="ECO:0000256" key="4">
    <source>
        <dbReference type="ARBA" id="ARBA00022833"/>
    </source>
</evidence>
<dbReference type="NCBIfam" id="TIGR00608">
    <property type="entry name" value="radc"/>
    <property type="match status" value="1"/>
</dbReference>
<evidence type="ECO:0000259" key="8">
    <source>
        <dbReference type="PROSITE" id="PS50249"/>
    </source>
</evidence>
<accession>N0B860</accession>
<feature type="region of interest" description="Disordered" evidence="7">
    <location>
        <begin position="1"/>
        <end position="39"/>
    </location>
</feature>
<evidence type="ECO:0000313" key="9">
    <source>
        <dbReference type="EMBL" id="AGK59814.1"/>
    </source>
</evidence>
<dbReference type="InterPro" id="IPR001405">
    <property type="entry name" value="UPF0758"/>
</dbReference>
<organism evidence="9 10">
    <name type="scientific">Hyphomicrobium denitrificans 1NES1</name>
    <dbReference type="NCBI Taxonomy" id="670307"/>
    <lineage>
        <taxon>Bacteria</taxon>
        <taxon>Pseudomonadati</taxon>
        <taxon>Pseudomonadota</taxon>
        <taxon>Alphaproteobacteria</taxon>
        <taxon>Hyphomicrobiales</taxon>
        <taxon>Hyphomicrobiaceae</taxon>
        <taxon>Hyphomicrobium</taxon>
    </lineage>
</organism>
<dbReference type="InterPro" id="IPR037518">
    <property type="entry name" value="MPN"/>
</dbReference>
<dbReference type="EMBL" id="CP005587">
    <property type="protein sequence ID" value="AGK59814.1"/>
    <property type="molecule type" value="Genomic_DNA"/>
</dbReference>
<name>N0B860_9HYPH</name>
<comment type="similarity">
    <text evidence="6">Belongs to the UPF0758 family.</text>
</comment>
<dbReference type="RefSeq" id="WP_015599828.1">
    <property type="nucleotide sequence ID" value="NC_021172.1"/>
</dbReference>
<dbReference type="PANTHER" id="PTHR30471:SF3">
    <property type="entry name" value="UPF0758 PROTEIN YEES-RELATED"/>
    <property type="match status" value="1"/>
</dbReference>
<dbReference type="Pfam" id="PF04002">
    <property type="entry name" value="RadC"/>
    <property type="match status" value="1"/>
</dbReference>
<dbReference type="GO" id="GO:0006508">
    <property type="term" value="P:proteolysis"/>
    <property type="evidence" value="ECO:0007669"/>
    <property type="project" value="UniProtKB-KW"/>
</dbReference>
<protein>
    <submittedName>
        <fullName evidence="9">DNA repair protein RadC</fullName>
    </submittedName>
</protein>
<dbReference type="Proteomes" id="UP000005952">
    <property type="component" value="Chromosome"/>
</dbReference>
<dbReference type="Gene3D" id="3.40.140.10">
    <property type="entry name" value="Cytidine Deaminase, domain 2"/>
    <property type="match status" value="1"/>
</dbReference>
<keyword evidence="1" id="KW-0645">Protease</keyword>
<dbReference type="SUPFAM" id="SSF47781">
    <property type="entry name" value="RuvA domain 2-like"/>
    <property type="match status" value="1"/>
</dbReference>
<evidence type="ECO:0000313" key="10">
    <source>
        <dbReference type="Proteomes" id="UP000005952"/>
    </source>
</evidence>
<feature type="compositionally biased region" description="Basic and acidic residues" evidence="7">
    <location>
        <begin position="1"/>
        <end position="13"/>
    </location>
</feature>
<keyword evidence="3" id="KW-0378">Hydrolase</keyword>
<keyword evidence="2" id="KW-0479">Metal-binding</keyword>
<evidence type="ECO:0000256" key="3">
    <source>
        <dbReference type="ARBA" id="ARBA00022801"/>
    </source>
</evidence>
<proteinExistence type="inferred from homology"/>
<dbReference type="GO" id="GO:0046872">
    <property type="term" value="F:metal ion binding"/>
    <property type="evidence" value="ECO:0007669"/>
    <property type="project" value="UniProtKB-KW"/>
</dbReference>
<gene>
    <name evidence="9" type="ORF">HYPDE_40728</name>
</gene>
<keyword evidence="5" id="KW-0482">Metalloprotease</keyword>
<keyword evidence="4" id="KW-0862">Zinc</keyword>
<dbReference type="PANTHER" id="PTHR30471">
    <property type="entry name" value="DNA REPAIR PROTEIN RADC"/>
    <property type="match status" value="1"/>
</dbReference>
<evidence type="ECO:0000256" key="2">
    <source>
        <dbReference type="ARBA" id="ARBA00022723"/>
    </source>
</evidence>
<reference evidence="9 10" key="1">
    <citation type="journal article" date="2013" name="Genome Announc.">
        <title>Genome sequences for three denitrifying bacterial strains isolated from a uranium- and nitrate-contaminated subsurface environment.</title>
        <authorList>
            <person name="Venkatramanan R."/>
            <person name="Prakash O."/>
            <person name="Woyke T."/>
            <person name="Chain P."/>
            <person name="Goodwin L.A."/>
            <person name="Watson D."/>
            <person name="Brooks S."/>
            <person name="Kostka J.E."/>
            <person name="Green S.J."/>
        </authorList>
    </citation>
    <scope>NUCLEOTIDE SEQUENCE [LARGE SCALE GENOMIC DNA]</scope>
    <source>
        <strain evidence="9 10">1NES1</strain>
    </source>
</reference>
<evidence type="ECO:0000256" key="5">
    <source>
        <dbReference type="ARBA" id="ARBA00023049"/>
    </source>
</evidence>
<dbReference type="AlphaFoldDB" id="N0B860"/>
<dbReference type="PROSITE" id="PS50249">
    <property type="entry name" value="MPN"/>
    <property type="match status" value="1"/>
</dbReference>
<dbReference type="HOGENOM" id="CLU_073529_0_0_5"/>
<dbReference type="InterPro" id="IPR010994">
    <property type="entry name" value="RuvA_2-like"/>
</dbReference>
<evidence type="ECO:0000256" key="1">
    <source>
        <dbReference type="ARBA" id="ARBA00022670"/>
    </source>
</evidence>
<dbReference type="Gene3D" id="1.10.150.20">
    <property type="entry name" value="5' to 3' exonuclease, C-terminal subdomain"/>
    <property type="match status" value="1"/>
</dbReference>